<dbReference type="GO" id="GO:0016491">
    <property type="term" value="F:oxidoreductase activity"/>
    <property type="evidence" value="ECO:0007669"/>
    <property type="project" value="UniProtKB-KW"/>
</dbReference>
<feature type="domain" description="Plastocyanin-like" evidence="6">
    <location>
        <begin position="95"/>
        <end position="165"/>
    </location>
</feature>
<dbReference type="PROSITE" id="PS00080">
    <property type="entry name" value="MULTICOPPER_OXIDASE2"/>
    <property type="match status" value="1"/>
</dbReference>
<evidence type="ECO:0000259" key="4">
    <source>
        <dbReference type="Pfam" id="PF00394"/>
    </source>
</evidence>
<feature type="domain" description="Plastocyanin-like" evidence="5">
    <location>
        <begin position="373"/>
        <end position="484"/>
    </location>
</feature>
<dbReference type="CDD" id="cd13853">
    <property type="entry name" value="CuRO_1_Tth-MCO_like"/>
    <property type="match status" value="1"/>
</dbReference>
<dbReference type="Pfam" id="PF00394">
    <property type="entry name" value="Cu-oxidase"/>
    <property type="match status" value="1"/>
</dbReference>
<dbReference type="Proteomes" id="UP000002218">
    <property type="component" value="Chromosome"/>
</dbReference>
<sequence>MLTPCPAAVDIGAPQPITTWAYDGLIPGPTWEINPGDVLRVELVNDLPTDPAGSGAASAPPSGSSTDPSASSADHSGHDMGGDTMPMDRPHQWTTTNLHYHGMHVSPEGNGDDVFLTVEPGERYQYEIEVPADHPGGLFWYHPHRHGGVTQQIRGGMAGAIVIRGSIDEVPEIAAAAEQLMVIQAIEVDQNYAVAAPIPDPTSSEAFFPRNQILYPINGGLSPTLTMRPGEVVRWRILNAAEGKFINLVADGLEFHVIAWDGLNLAAPEQVSNLFLSAGNRVDVLVRAVAPGTVALQCTPSSSQKPGTQGVPGSTDGLPPELVTRPIATVEVAGDPVTMALPTELPAWDQEILPIARTREVTYSVERDGTEFEDFGVDGQQFTATNPPYQVKLDTAEEWTVINGLDGKYPQHAHVFHIHVNPFKITKINGQVLDKPLWRDTFILTGTNGDSFTFQTNFLDFTGKFVDHCHIVSHEDLGMMETIEVVR</sequence>
<dbReference type="EMBL" id="CP001737">
    <property type="protein sequence ID" value="ACV76479.1"/>
    <property type="molecule type" value="Genomic_DNA"/>
</dbReference>
<feature type="domain" description="Plastocyanin-like" evidence="4">
    <location>
        <begin position="219"/>
        <end position="299"/>
    </location>
</feature>
<evidence type="ECO:0000256" key="3">
    <source>
        <dbReference type="SAM" id="MobiDB-lite"/>
    </source>
</evidence>
<feature type="region of interest" description="Disordered" evidence="3">
    <location>
        <begin position="299"/>
        <end position="320"/>
    </location>
</feature>
<dbReference type="InterPro" id="IPR002355">
    <property type="entry name" value="Cu_oxidase_Cu_BS"/>
</dbReference>
<evidence type="ECO:0000313" key="7">
    <source>
        <dbReference type="EMBL" id="ACV76479.1"/>
    </source>
</evidence>
<evidence type="ECO:0000259" key="6">
    <source>
        <dbReference type="Pfam" id="PF07732"/>
    </source>
</evidence>
<dbReference type="eggNOG" id="COG2132">
    <property type="taxonomic scope" value="Bacteria"/>
</dbReference>
<evidence type="ECO:0000256" key="2">
    <source>
        <dbReference type="ARBA" id="ARBA00023002"/>
    </source>
</evidence>
<dbReference type="HOGENOM" id="CLU_009100_3_1_11"/>
<gene>
    <name evidence="7" type="ordered locus">Namu_0041</name>
</gene>
<keyword evidence="2" id="KW-0560">Oxidoreductase</keyword>
<dbReference type="SUPFAM" id="SSF49503">
    <property type="entry name" value="Cupredoxins"/>
    <property type="match status" value="3"/>
</dbReference>
<protein>
    <submittedName>
        <fullName evidence="7">Multicopper oxidase type 2</fullName>
    </submittedName>
</protein>
<dbReference type="Gene3D" id="2.60.40.420">
    <property type="entry name" value="Cupredoxins - blue copper proteins"/>
    <property type="match status" value="3"/>
</dbReference>
<dbReference type="CDD" id="cd13900">
    <property type="entry name" value="CuRO_3_Tth-MCO_like"/>
    <property type="match status" value="1"/>
</dbReference>
<name>C8XHY8_NAKMY</name>
<reference evidence="7 8" key="2">
    <citation type="journal article" date="2010" name="Stand. Genomic Sci.">
        <title>Complete genome sequence of Nakamurella multipartita type strain (Y-104).</title>
        <authorList>
            <person name="Tice H."/>
            <person name="Mayilraj S."/>
            <person name="Sims D."/>
            <person name="Lapidus A."/>
            <person name="Nolan M."/>
            <person name="Lucas S."/>
            <person name="Glavina Del Rio T."/>
            <person name="Copeland A."/>
            <person name="Cheng J.F."/>
            <person name="Meincke L."/>
            <person name="Bruce D."/>
            <person name="Goodwin L."/>
            <person name="Pitluck S."/>
            <person name="Ivanova N."/>
            <person name="Mavromatis K."/>
            <person name="Ovchinnikova G."/>
            <person name="Pati A."/>
            <person name="Chen A."/>
            <person name="Palaniappan K."/>
            <person name="Land M."/>
            <person name="Hauser L."/>
            <person name="Chang Y.J."/>
            <person name="Jeffries C.D."/>
            <person name="Detter J.C."/>
            <person name="Brettin T."/>
            <person name="Rohde M."/>
            <person name="Goker M."/>
            <person name="Bristow J."/>
            <person name="Eisen J.A."/>
            <person name="Markowitz V."/>
            <person name="Hugenholtz P."/>
            <person name="Kyrpides N.C."/>
            <person name="Klenk H.P."/>
            <person name="Chen F."/>
        </authorList>
    </citation>
    <scope>NUCLEOTIDE SEQUENCE [LARGE SCALE GENOMIC DNA]</scope>
    <source>
        <strain evidence="8">ATCC 700099 / DSM 44233 / CIP 104796 / JCM 9543 / NBRC 105858 / Y-104</strain>
    </source>
</reference>
<dbReference type="PANTHER" id="PTHR11709">
    <property type="entry name" value="MULTI-COPPER OXIDASE"/>
    <property type="match status" value="1"/>
</dbReference>
<dbReference type="PANTHER" id="PTHR11709:SF2">
    <property type="entry name" value="MULTICOPPER OXIDASE LPR1"/>
    <property type="match status" value="1"/>
</dbReference>
<dbReference type="Pfam" id="PF07732">
    <property type="entry name" value="Cu-oxidase_3"/>
    <property type="match status" value="1"/>
</dbReference>
<feature type="region of interest" description="Disordered" evidence="3">
    <location>
        <begin position="46"/>
        <end position="94"/>
    </location>
</feature>
<feature type="compositionally biased region" description="Basic and acidic residues" evidence="3">
    <location>
        <begin position="75"/>
        <end position="91"/>
    </location>
</feature>
<dbReference type="InParanoid" id="C8XHY8"/>
<feature type="compositionally biased region" description="Low complexity" evidence="3">
    <location>
        <begin position="48"/>
        <end position="74"/>
    </location>
</feature>
<evidence type="ECO:0000256" key="1">
    <source>
        <dbReference type="ARBA" id="ARBA00022723"/>
    </source>
</evidence>
<keyword evidence="1" id="KW-0479">Metal-binding</keyword>
<keyword evidence="8" id="KW-1185">Reference proteome</keyword>
<dbReference type="KEGG" id="nml:Namu_0041"/>
<dbReference type="InterPro" id="IPR008972">
    <property type="entry name" value="Cupredoxin"/>
</dbReference>
<dbReference type="AlphaFoldDB" id="C8XHY8"/>
<dbReference type="InterPro" id="IPR045087">
    <property type="entry name" value="Cu-oxidase_fam"/>
</dbReference>
<dbReference type="GO" id="GO:0005507">
    <property type="term" value="F:copper ion binding"/>
    <property type="evidence" value="ECO:0007669"/>
    <property type="project" value="InterPro"/>
</dbReference>
<evidence type="ECO:0000259" key="5">
    <source>
        <dbReference type="Pfam" id="PF07731"/>
    </source>
</evidence>
<dbReference type="RefSeq" id="WP_012813954.1">
    <property type="nucleotide sequence ID" value="NC_013235.1"/>
</dbReference>
<proteinExistence type="predicted"/>
<dbReference type="InterPro" id="IPR001117">
    <property type="entry name" value="Cu-oxidase_2nd"/>
</dbReference>
<dbReference type="Pfam" id="PF07731">
    <property type="entry name" value="Cu-oxidase_2"/>
    <property type="match status" value="1"/>
</dbReference>
<organism evidence="7 8">
    <name type="scientific">Nakamurella multipartita (strain ATCC 700099 / DSM 44233 / CIP 104796 / JCM 9543 / NBRC 105858 / Y-104)</name>
    <name type="common">Microsphaera multipartita</name>
    <dbReference type="NCBI Taxonomy" id="479431"/>
    <lineage>
        <taxon>Bacteria</taxon>
        <taxon>Bacillati</taxon>
        <taxon>Actinomycetota</taxon>
        <taxon>Actinomycetes</taxon>
        <taxon>Nakamurellales</taxon>
        <taxon>Nakamurellaceae</taxon>
        <taxon>Nakamurella</taxon>
    </lineage>
</organism>
<accession>C8XHY8</accession>
<dbReference type="FunCoup" id="C8XHY8">
    <property type="interactions" value="3"/>
</dbReference>
<reference evidence="8" key="1">
    <citation type="submission" date="2009-09" db="EMBL/GenBank/DDBJ databases">
        <title>The complete genome of Nakamurella multipartita DSM 44233.</title>
        <authorList>
            <consortium name="US DOE Joint Genome Institute (JGI-PGF)"/>
            <person name="Lucas S."/>
            <person name="Copeland A."/>
            <person name="Lapidus A."/>
            <person name="Glavina del Rio T."/>
            <person name="Dalin E."/>
            <person name="Tice H."/>
            <person name="Bruce D."/>
            <person name="Goodwin L."/>
            <person name="Pitluck S."/>
            <person name="Kyrpides N."/>
            <person name="Mavromatis K."/>
            <person name="Ivanova N."/>
            <person name="Ovchinnikova G."/>
            <person name="Sims D."/>
            <person name="Meincke L."/>
            <person name="Brettin T."/>
            <person name="Detter J.C."/>
            <person name="Han C."/>
            <person name="Larimer F."/>
            <person name="Land M."/>
            <person name="Hauser L."/>
            <person name="Markowitz V."/>
            <person name="Cheng J.-F."/>
            <person name="Hugenholtz P."/>
            <person name="Woyke T."/>
            <person name="Wu D."/>
            <person name="Klenk H.-P."/>
            <person name="Eisen J.A."/>
        </authorList>
    </citation>
    <scope>NUCLEOTIDE SEQUENCE [LARGE SCALE GENOMIC DNA]</scope>
    <source>
        <strain evidence="8">ATCC 700099 / DSM 44233 / CIP 104796 / JCM 9543 / NBRC 105858 / Y-104</strain>
    </source>
</reference>
<dbReference type="InterPro" id="IPR011707">
    <property type="entry name" value="Cu-oxidase-like_N"/>
</dbReference>
<evidence type="ECO:0000313" key="8">
    <source>
        <dbReference type="Proteomes" id="UP000002218"/>
    </source>
</evidence>
<dbReference type="STRING" id="479431.Namu_0041"/>
<dbReference type="InterPro" id="IPR011706">
    <property type="entry name" value="Cu-oxidase_C"/>
</dbReference>